<feature type="domain" description="AAA+ ATPase" evidence="4">
    <location>
        <begin position="333"/>
        <end position="452"/>
    </location>
</feature>
<dbReference type="InterPro" id="IPR027785">
    <property type="entry name" value="UvrD-like_helicase_C"/>
</dbReference>
<keyword evidence="2 3" id="KW-0067">ATP-binding</keyword>
<keyword evidence="3" id="KW-0238">DNA-binding</keyword>
<dbReference type="AlphaFoldDB" id="G8M079"/>
<dbReference type="Gene3D" id="3.40.50.300">
    <property type="entry name" value="P-loop containing nucleotide triphosphate hydrolases"/>
    <property type="match status" value="2"/>
</dbReference>
<dbReference type="PANTHER" id="PTHR43788:SF6">
    <property type="entry name" value="DNA HELICASE B"/>
    <property type="match status" value="1"/>
</dbReference>
<dbReference type="Proteomes" id="UP000005435">
    <property type="component" value="Chromosome"/>
</dbReference>
<dbReference type="Pfam" id="PF18335">
    <property type="entry name" value="SH3_13"/>
    <property type="match status" value="1"/>
</dbReference>
<dbReference type="Pfam" id="PF14490">
    <property type="entry name" value="HHH_RecD2"/>
    <property type="match status" value="1"/>
</dbReference>
<sequence length="737" mass="83045">MLITFEGIIEEIIFSNEINGYTVCELRGEKETITAVGFMPFINVGEMIKVSGNWITHPDYGEQLKVELYEKILPKTVEAIETYLASGLIKGVGPASAKKIVKRFGEDTINIIEFHPERLSEIKGISHEKALRIGHAYHEQKELRNVVMFFQEYGISPTYCAKIYQIYGKDTIEVIRNNPYKLSDEAIGINFKTADRIAKSIGIDPKSKFRICSGIKYVLSHIAMDGHTFAEEDKLKDYTSKLLDVDLDNINDALISLLLDKSIYIERNETSSRVYLSAFYNAEAGVARKLAQLSSVRFEGDLSDFDEKISEVQKKEGIILTQNQKDAIREALINGVLIITGGPGTGKTTIIKSIINFLINEGYEVLLAAPTGRAAKRMTEATGFEAKTIHRLLEMGYASKDDELVFARNEDNPIDADVVIIDEMSMVDILLMNHLLKAIEIGTRLILVGDVDQLPSVGPGKVLQDLINSDVIKTVRLKEIFRQAEESYIIVNAHRINNGEKPLLNNKEKDFFFVTRNSPEDIVKTIVDLCVRRIPCAYGFEPMKEIQVLTPVRKGLVGVGNLNTELQALLNPKDKSKKEKVFRDFLFREGDRVMQIKNNYNLRWWKDDGKGSEGAGVFNGDTGIIREIDDEEQKIVVFFDDDKVVEYDFSILDELEPAFAMTIHKSQGSEFPVVIIPIFPGPQVLMTRNLLYTAVTRAKNLVVLVGNKDYLDVMINNERETNRNSGLAEKLRVCFGI</sequence>
<dbReference type="EMBL" id="CP003065">
    <property type="protein sequence ID" value="AEV66886.1"/>
    <property type="molecule type" value="Genomic_DNA"/>
</dbReference>
<evidence type="ECO:0000256" key="1">
    <source>
        <dbReference type="ARBA" id="ARBA00022741"/>
    </source>
</evidence>
<dbReference type="GO" id="GO:0003677">
    <property type="term" value="F:DNA binding"/>
    <property type="evidence" value="ECO:0007669"/>
    <property type="project" value="UniProtKB-UniRule"/>
</dbReference>
<dbReference type="NCBIfam" id="TIGR01448">
    <property type="entry name" value="recD_rel"/>
    <property type="match status" value="1"/>
</dbReference>
<proteinExistence type="inferred from homology"/>
<keyword evidence="3" id="KW-0378">Hydrolase</keyword>
<feature type="binding site" evidence="3">
    <location>
        <begin position="344"/>
        <end position="348"/>
    </location>
    <ligand>
        <name>ATP</name>
        <dbReference type="ChEBI" id="CHEBI:30616"/>
    </ligand>
</feature>
<dbReference type="KEGG" id="ccl:Clocl_0134"/>
<comment type="similarity">
    <text evidence="3">Belongs to the RecD family. RecD2 subfamily.</text>
</comment>
<dbReference type="Pfam" id="PF23139">
    <property type="entry name" value="OB_YrrC"/>
    <property type="match status" value="1"/>
</dbReference>
<dbReference type="GO" id="GO:0005524">
    <property type="term" value="F:ATP binding"/>
    <property type="evidence" value="ECO:0007669"/>
    <property type="project" value="UniProtKB-UniRule"/>
</dbReference>
<keyword evidence="3 5" id="KW-0347">Helicase</keyword>
<dbReference type="PANTHER" id="PTHR43788">
    <property type="entry name" value="DNA2/NAM7 HELICASE FAMILY MEMBER"/>
    <property type="match status" value="1"/>
</dbReference>
<dbReference type="GO" id="GO:0009338">
    <property type="term" value="C:exodeoxyribonuclease V complex"/>
    <property type="evidence" value="ECO:0007669"/>
    <property type="project" value="TreeGrafter"/>
</dbReference>
<dbReference type="GO" id="GO:0006310">
    <property type="term" value="P:DNA recombination"/>
    <property type="evidence" value="ECO:0007669"/>
    <property type="project" value="InterPro"/>
</dbReference>
<dbReference type="Gene3D" id="1.10.10.2220">
    <property type="match status" value="1"/>
</dbReference>
<dbReference type="SMART" id="SM00382">
    <property type="entry name" value="AAA"/>
    <property type="match status" value="1"/>
</dbReference>
<dbReference type="STRING" id="720554.Clocl_0134"/>
<evidence type="ECO:0000256" key="3">
    <source>
        <dbReference type="HAMAP-Rule" id="MF_01488"/>
    </source>
</evidence>
<dbReference type="Pfam" id="PF14520">
    <property type="entry name" value="HHH_5"/>
    <property type="match status" value="1"/>
</dbReference>
<dbReference type="SUPFAM" id="SSF47781">
    <property type="entry name" value="RuvA domain 2-like"/>
    <property type="match status" value="1"/>
</dbReference>
<dbReference type="eggNOG" id="COG0507">
    <property type="taxonomic scope" value="Bacteria"/>
</dbReference>
<dbReference type="EC" id="5.6.2.3" evidence="3"/>
<protein>
    <recommendedName>
        <fullName evidence="3">ATP-dependent RecD2 DNA helicase</fullName>
        <ecNumber evidence="3">5.6.2.3</ecNumber>
    </recommendedName>
    <alternativeName>
        <fullName evidence="3">DNA 5'-3' helicase subunit RecD2</fullName>
    </alternativeName>
</protein>
<dbReference type="InterPro" id="IPR006345">
    <property type="entry name" value="RecD2"/>
</dbReference>
<dbReference type="SUPFAM" id="SSF52540">
    <property type="entry name" value="P-loop containing nucleoside triphosphate hydrolases"/>
    <property type="match status" value="1"/>
</dbReference>
<reference evidence="5 6" key="2">
    <citation type="journal article" date="2012" name="Stand. Genomic Sci.">
        <title>Complete Genome Sequence of Clostridium clariflavum DSM 19732.</title>
        <authorList>
            <person name="Izquierdo J.A."/>
            <person name="Goodwin L."/>
            <person name="Davenport K.W."/>
            <person name="Teshima H."/>
            <person name="Bruce D."/>
            <person name="Detter C."/>
            <person name="Tapia R."/>
            <person name="Han S."/>
            <person name="Land M."/>
            <person name="Hauser L."/>
            <person name="Jeffries C.D."/>
            <person name="Han J."/>
            <person name="Pitluck S."/>
            <person name="Nolan M."/>
            <person name="Chen A."/>
            <person name="Huntemann M."/>
            <person name="Mavromatis K."/>
            <person name="Mikhailova N."/>
            <person name="Liolios K."/>
            <person name="Woyke T."/>
            <person name="Lynd L.R."/>
        </authorList>
    </citation>
    <scope>NUCLEOTIDE SEQUENCE [LARGE SCALE GENOMIC DNA]</scope>
    <source>
        <strain evidence="6">DSM 19732 / NBRC 101661 / EBR45</strain>
    </source>
</reference>
<keyword evidence="3" id="KW-0413">Isomerase</keyword>
<dbReference type="HAMAP" id="MF_01488">
    <property type="entry name" value="RecD2"/>
    <property type="match status" value="1"/>
</dbReference>
<dbReference type="InterPro" id="IPR029493">
    <property type="entry name" value="RecD2-like_HHH"/>
</dbReference>
<dbReference type="Pfam" id="PF13245">
    <property type="entry name" value="AAA_19"/>
    <property type="match status" value="1"/>
</dbReference>
<dbReference type="GO" id="GO:0017116">
    <property type="term" value="F:single-stranded DNA helicase activity"/>
    <property type="evidence" value="ECO:0007669"/>
    <property type="project" value="TreeGrafter"/>
</dbReference>
<comment type="catalytic activity">
    <reaction evidence="3">
        <text>ATP + H2O = ADP + phosphate + H(+)</text>
        <dbReference type="Rhea" id="RHEA:13065"/>
        <dbReference type="ChEBI" id="CHEBI:15377"/>
        <dbReference type="ChEBI" id="CHEBI:15378"/>
        <dbReference type="ChEBI" id="CHEBI:30616"/>
        <dbReference type="ChEBI" id="CHEBI:43474"/>
        <dbReference type="ChEBI" id="CHEBI:456216"/>
        <dbReference type="EC" id="5.6.2.3"/>
    </reaction>
</comment>
<dbReference type="GO" id="GO:0043139">
    <property type="term" value="F:5'-3' DNA helicase activity"/>
    <property type="evidence" value="ECO:0007669"/>
    <property type="project" value="UniProtKB-UniRule"/>
</dbReference>
<dbReference type="InterPro" id="IPR010994">
    <property type="entry name" value="RuvA_2-like"/>
</dbReference>
<dbReference type="Gene3D" id="2.30.30.940">
    <property type="match status" value="1"/>
</dbReference>
<dbReference type="HOGENOM" id="CLU_007524_0_1_9"/>
<reference evidence="6" key="1">
    <citation type="submission" date="2011-12" db="EMBL/GenBank/DDBJ databases">
        <title>Complete sequence of Clostridium clariflavum DSM 19732.</title>
        <authorList>
            <consortium name="US DOE Joint Genome Institute"/>
            <person name="Lucas S."/>
            <person name="Han J."/>
            <person name="Lapidus A."/>
            <person name="Cheng J.-F."/>
            <person name="Goodwin L."/>
            <person name="Pitluck S."/>
            <person name="Peters L."/>
            <person name="Teshima H."/>
            <person name="Detter J.C."/>
            <person name="Han C."/>
            <person name="Tapia R."/>
            <person name="Land M."/>
            <person name="Hauser L."/>
            <person name="Kyrpides N."/>
            <person name="Ivanova N."/>
            <person name="Pagani I."/>
            <person name="Kitzmiller T."/>
            <person name="Lynd L."/>
            <person name="Izquierdo J."/>
            <person name="Woyke T."/>
        </authorList>
    </citation>
    <scope>NUCLEOTIDE SEQUENCE [LARGE SCALE GENOMIC DNA]</scope>
    <source>
        <strain evidence="6">DSM 19732 / NBRC 101661 / EBR45</strain>
    </source>
</reference>
<dbReference type="InterPro" id="IPR041451">
    <property type="entry name" value="RecD2_SH13"/>
</dbReference>
<gene>
    <name evidence="3" type="primary">recD2</name>
    <name evidence="5" type="ordered locus">Clocl_0134</name>
</gene>
<dbReference type="InterPro" id="IPR055446">
    <property type="entry name" value="RecD2_N_OB"/>
</dbReference>
<dbReference type="CDD" id="cd18809">
    <property type="entry name" value="SF1_C_RecD"/>
    <property type="match status" value="1"/>
</dbReference>
<comment type="function">
    <text evidence="3">DNA-dependent ATPase and ATP-dependent 5'-3' DNA helicase. Has no activity on blunt DNA or DNA with 3'-overhangs, requires at least 10 bases of 5'-ssDNA for helicase activity.</text>
</comment>
<dbReference type="InterPro" id="IPR050534">
    <property type="entry name" value="Coronavir_polyprotein_1ab"/>
</dbReference>
<dbReference type="InterPro" id="IPR027417">
    <property type="entry name" value="P-loop_NTPase"/>
</dbReference>
<accession>G8M079</accession>
<evidence type="ECO:0000313" key="5">
    <source>
        <dbReference type="EMBL" id="AEV66886.1"/>
    </source>
</evidence>
<organism evidence="5 6">
    <name type="scientific">Acetivibrio clariflavus (strain DSM 19732 / NBRC 101661 / EBR45)</name>
    <name type="common">Clostridium clariflavum</name>
    <dbReference type="NCBI Taxonomy" id="720554"/>
    <lineage>
        <taxon>Bacteria</taxon>
        <taxon>Bacillati</taxon>
        <taxon>Bacillota</taxon>
        <taxon>Clostridia</taxon>
        <taxon>Eubacteriales</taxon>
        <taxon>Oscillospiraceae</taxon>
        <taxon>Acetivibrio</taxon>
    </lineage>
</organism>
<dbReference type="GO" id="GO:0016887">
    <property type="term" value="F:ATP hydrolysis activity"/>
    <property type="evidence" value="ECO:0007669"/>
    <property type="project" value="RHEA"/>
</dbReference>
<keyword evidence="6" id="KW-1185">Reference proteome</keyword>
<dbReference type="Gene3D" id="1.10.150.20">
    <property type="entry name" value="5' to 3' exonuclease, C-terminal subdomain"/>
    <property type="match status" value="1"/>
</dbReference>
<keyword evidence="1 3" id="KW-0547">Nucleotide-binding</keyword>
<evidence type="ECO:0000256" key="2">
    <source>
        <dbReference type="ARBA" id="ARBA00022840"/>
    </source>
</evidence>
<evidence type="ECO:0000259" key="4">
    <source>
        <dbReference type="SMART" id="SM00382"/>
    </source>
</evidence>
<dbReference type="Pfam" id="PF13538">
    <property type="entry name" value="UvrD_C_2"/>
    <property type="match status" value="1"/>
</dbReference>
<name>G8M079_ACECE</name>
<dbReference type="InterPro" id="IPR003593">
    <property type="entry name" value="AAA+_ATPase"/>
</dbReference>
<dbReference type="CDD" id="cd17933">
    <property type="entry name" value="DEXSc_RecD-like"/>
    <property type="match status" value="1"/>
</dbReference>
<evidence type="ECO:0000313" key="6">
    <source>
        <dbReference type="Proteomes" id="UP000005435"/>
    </source>
</evidence>